<dbReference type="Gene3D" id="3.40.220.10">
    <property type="entry name" value="Leucine Aminopeptidase, subunit E, domain 1"/>
    <property type="match status" value="1"/>
</dbReference>
<sequence>MTVTTDGLLLLKCGFKIPKIRIVLLDLNSKLCQEWKQNISDFNSTSYSTETDLEWLGVPVELKVHQGTFESFSESLPMDYIERYNPSVTDCTHFTQNIKSSKSRGVTTIVSPGNSLGYLGGGFDKAIAEMFMTGSDWKSTERYLQKKLLNRFNGYLTPSNANLIEFNSQEYYEKSKSWNLLRCNSILHLPTMRIPKPLLISEYSNSNNSDYKNIQNYYKNTDLRKWLAFVFDCTWEILSTVNLANLKVLKWKDDRHAIIDTIIIPGIGTGYGNLPVDTVAKAMVSAITIFLNCKLISLEKSIYSLRFLGEDFKQLIKDDELDDKLNLEKPNSVLPGPSNGTYDPLIDSLKVLYG</sequence>
<evidence type="ECO:0000313" key="3">
    <source>
        <dbReference type="Proteomes" id="UP001165120"/>
    </source>
</evidence>
<proteinExistence type="predicted"/>
<dbReference type="SUPFAM" id="SSF52949">
    <property type="entry name" value="Macro domain-like"/>
    <property type="match status" value="1"/>
</dbReference>
<gene>
    <name evidence="2" type="ORF">Cboi02_000144300</name>
</gene>
<feature type="domain" description="Macro-like" evidence="1">
    <location>
        <begin position="18"/>
        <end position="320"/>
    </location>
</feature>
<organism evidence="2 3">
    <name type="scientific">Candida boidinii</name>
    <name type="common">Yeast</name>
    <dbReference type="NCBI Taxonomy" id="5477"/>
    <lineage>
        <taxon>Eukaryota</taxon>
        <taxon>Fungi</taxon>
        <taxon>Dikarya</taxon>
        <taxon>Ascomycota</taxon>
        <taxon>Saccharomycotina</taxon>
        <taxon>Pichiomycetes</taxon>
        <taxon>Pichiales</taxon>
        <taxon>Pichiaceae</taxon>
        <taxon>Ogataea</taxon>
        <taxon>Ogataea/Candida clade</taxon>
    </lineage>
</organism>
<reference evidence="2" key="1">
    <citation type="submission" date="2023-04" db="EMBL/GenBank/DDBJ databases">
        <title>Candida boidinii NBRC 10035.</title>
        <authorList>
            <person name="Ichikawa N."/>
            <person name="Sato H."/>
            <person name="Tonouchi N."/>
        </authorList>
    </citation>
    <scope>NUCLEOTIDE SEQUENCE</scope>
    <source>
        <strain evidence="2">NBRC 10035</strain>
    </source>
</reference>
<evidence type="ECO:0000313" key="2">
    <source>
        <dbReference type="EMBL" id="GME68165.1"/>
    </source>
</evidence>
<dbReference type="AlphaFoldDB" id="A0A9W6SZV2"/>
<dbReference type="InterPro" id="IPR028071">
    <property type="entry name" value="Macro-like_dom"/>
</dbReference>
<dbReference type="InterPro" id="IPR043472">
    <property type="entry name" value="Macro_dom-like"/>
</dbReference>
<name>A0A9W6SZV2_CANBO</name>
<dbReference type="Proteomes" id="UP001165120">
    <property type="component" value="Unassembled WGS sequence"/>
</dbReference>
<keyword evidence="3" id="KW-1185">Reference proteome</keyword>
<dbReference type="EMBL" id="BSXN01000343">
    <property type="protein sequence ID" value="GME68165.1"/>
    <property type="molecule type" value="Genomic_DNA"/>
</dbReference>
<dbReference type="Pfam" id="PF14519">
    <property type="entry name" value="Macro_2"/>
    <property type="match status" value="1"/>
</dbReference>
<protein>
    <submittedName>
        <fullName evidence="2">Unnamed protein product</fullName>
    </submittedName>
</protein>
<evidence type="ECO:0000259" key="1">
    <source>
        <dbReference type="Pfam" id="PF14519"/>
    </source>
</evidence>
<accession>A0A9W6SZV2</accession>
<comment type="caution">
    <text evidence="2">The sequence shown here is derived from an EMBL/GenBank/DDBJ whole genome shotgun (WGS) entry which is preliminary data.</text>
</comment>